<dbReference type="SUPFAM" id="SSF46934">
    <property type="entry name" value="UBA-like"/>
    <property type="match status" value="1"/>
</dbReference>
<dbReference type="Proteomes" id="UP000324091">
    <property type="component" value="Chromosome 6"/>
</dbReference>
<dbReference type="SUPFAM" id="SSF52540">
    <property type="entry name" value="P-loop containing nucleoside triphosphate hydrolases"/>
    <property type="match status" value="1"/>
</dbReference>
<dbReference type="GO" id="GO:0043130">
    <property type="term" value="F:ubiquitin binding"/>
    <property type="evidence" value="ECO:0007669"/>
    <property type="project" value="InterPro"/>
</dbReference>
<dbReference type="PANTHER" id="PTHR46535">
    <property type="entry name" value="NEDD4-BINDING PROTEIN 2"/>
    <property type="match status" value="1"/>
</dbReference>
<dbReference type="InterPro" id="IPR027417">
    <property type="entry name" value="P-loop_NTPase"/>
</dbReference>
<dbReference type="Pfam" id="PF25126">
    <property type="entry name" value="DUF7818"/>
    <property type="match status" value="1"/>
</dbReference>
<feature type="region of interest" description="Disordered" evidence="1">
    <location>
        <begin position="1"/>
        <end position="52"/>
    </location>
</feature>
<dbReference type="GO" id="GO:0004519">
    <property type="term" value="F:endonuclease activity"/>
    <property type="evidence" value="ECO:0007669"/>
    <property type="project" value="TreeGrafter"/>
</dbReference>
<dbReference type="PANTHER" id="PTHR46535:SF1">
    <property type="entry name" value="NEDD4-BINDING PROTEIN 2"/>
    <property type="match status" value="1"/>
</dbReference>
<dbReference type="Gene3D" id="3.40.50.300">
    <property type="entry name" value="P-loop containing nucleotide triphosphate hydrolases"/>
    <property type="match status" value="1"/>
</dbReference>
<comment type="caution">
    <text evidence="3">The sequence shown here is derived from an EMBL/GenBank/DDBJ whole genome shotgun (WGS) entry which is preliminary data.</text>
</comment>
<gene>
    <name evidence="3" type="ORF">D4764_06G0008860</name>
</gene>
<evidence type="ECO:0000313" key="4">
    <source>
        <dbReference type="Proteomes" id="UP000324091"/>
    </source>
</evidence>
<dbReference type="PROSITE" id="PS51140">
    <property type="entry name" value="CUE"/>
    <property type="match status" value="1"/>
</dbReference>
<name>A0A5C6MWA8_9TELE</name>
<dbReference type="InterPro" id="IPR041801">
    <property type="entry name" value="N4BP2_CUE"/>
</dbReference>
<proteinExistence type="predicted"/>
<dbReference type="InterPro" id="IPR052772">
    <property type="entry name" value="Endo/PolyKinase_Domain-Protein"/>
</dbReference>
<reference evidence="3 4" key="1">
    <citation type="submission" date="2019-04" db="EMBL/GenBank/DDBJ databases">
        <title>Chromosome genome assembly for Takifugu flavidus.</title>
        <authorList>
            <person name="Xiao S."/>
        </authorList>
    </citation>
    <scope>NUCLEOTIDE SEQUENCE [LARGE SCALE GENOMIC DNA]</scope>
    <source>
        <strain evidence="3">HTHZ2018</strain>
        <tissue evidence="3">Muscle</tissue>
    </source>
</reference>
<dbReference type="InterPro" id="IPR056720">
    <property type="entry name" value="DUF7818"/>
</dbReference>
<feature type="domain" description="CUE" evidence="2">
    <location>
        <begin position="54"/>
        <end position="97"/>
    </location>
</feature>
<evidence type="ECO:0000313" key="3">
    <source>
        <dbReference type="EMBL" id="TWW59356.1"/>
    </source>
</evidence>
<dbReference type="Gene3D" id="1.10.8.10">
    <property type="entry name" value="DNA helicase RuvA subunit, C-terminal domain"/>
    <property type="match status" value="1"/>
</dbReference>
<dbReference type="GO" id="GO:0005634">
    <property type="term" value="C:nucleus"/>
    <property type="evidence" value="ECO:0007669"/>
    <property type="project" value="TreeGrafter"/>
</dbReference>
<dbReference type="InterPro" id="IPR009060">
    <property type="entry name" value="UBA-like_sf"/>
</dbReference>
<dbReference type="CDD" id="cd14365">
    <property type="entry name" value="CUE_N4BP2"/>
    <property type="match status" value="1"/>
</dbReference>
<protein>
    <submittedName>
        <fullName evidence="3">NEDD4-binding protein 2</fullName>
    </submittedName>
</protein>
<evidence type="ECO:0000256" key="1">
    <source>
        <dbReference type="SAM" id="MobiDB-lite"/>
    </source>
</evidence>
<dbReference type="AlphaFoldDB" id="A0A5C6MWA8"/>
<keyword evidence="4" id="KW-1185">Reference proteome</keyword>
<accession>A0A5C6MWA8</accession>
<feature type="region of interest" description="Disordered" evidence="1">
    <location>
        <begin position="190"/>
        <end position="211"/>
    </location>
</feature>
<organism evidence="3 4">
    <name type="scientific">Takifugu flavidus</name>
    <name type="common">sansaifugu</name>
    <dbReference type="NCBI Taxonomy" id="433684"/>
    <lineage>
        <taxon>Eukaryota</taxon>
        <taxon>Metazoa</taxon>
        <taxon>Chordata</taxon>
        <taxon>Craniata</taxon>
        <taxon>Vertebrata</taxon>
        <taxon>Euteleostomi</taxon>
        <taxon>Actinopterygii</taxon>
        <taxon>Neopterygii</taxon>
        <taxon>Teleostei</taxon>
        <taxon>Neoteleostei</taxon>
        <taxon>Acanthomorphata</taxon>
        <taxon>Eupercaria</taxon>
        <taxon>Tetraodontiformes</taxon>
        <taxon>Tetradontoidea</taxon>
        <taxon>Tetraodontidae</taxon>
        <taxon>Takifugu</taxon>
    </lineage>
</organism>
<dbReference type="EMBL" id="RHFK02000019">
    <property type="protein sequence ID" value="TWW59356.1"/>
    <property type="molecule type" value="Genomic_DNA"/>
</dbReference>
<sequence length="893" mass="99142">MPRKKKSDQSPARVPGGPPEVGSPDQNTGRRGPHEFDSAMAGNFPSSAPLSNSDKERIIKGMQEMFSHLDPDVIYIVLAECDFKVEHAMDSLLELSIAAEGAAPGPSPISGFERTVSALLSPQLLSNSGAEADSTDHCSDSLREELDLLVDQELETRTIQQEQHISQNSSSPLISKQDLPELLQSSLQLESGSQGSQMYGASSVLDPPSTWENESVIKEKPSMDFTQLMAETPTDKPKPSLDLGASGRPSAFQVYKKQQPFHMSVNTAVGGARAKVSVLTPEPSGYLQSPLNIDAPVFTPHVGQNQGPAFIIPVAQLPSNLTNQPQASIPWPSHRPISIAPLRPSATIPKSWALPVPHNRLRLHGRVLVLLRGAPGSGKSTLARALMEHNPGAVILSTDDYFTHNGDYQFNPNALGDAHESNHKRAKEAFQRGSNPIIIDNTNLQGWEMRPYVIQAVKHGYKVLFREPDTWWRYKPRELMRRTTHDVPLETIRHMLSKYERVVSVQSILGPQMEFQQCHLLEDESSDHREVPYRVVHDKSTQLEDKDLGDLEWTTNLLLDSGEIFFKEEDVDQKLKDGTEDGGNEIKPVVENATCPDAIEKRHTQNQPVGIEDKMSESDWRPGNSGGHLECTVTDKGCSETTSLLETSLQTEHLVTNAGERTGMEQEQEVGSEVWDEGLVTEEATVETEDELASMEAVSALLQAELNRIEEEEKKDIPGRRHMGAAGSHHLDIQSVELKLPTEVALQLIELFGPVGVDPDSTDDCAVQMDLNLAKLLHQKWKESVQEKQRQATLSFLSSKKDATNWQEWDMAKSGPAFFDSPMPFIDHWKVSQPSISLRDIIKEEQALQDNMEKKGKGLADLDGASLLKENQLYALFPSIDRHFLQAIFRDHK</sequence>
<dbReference type="Pfam" id="PF13671">
    <property type="entry name" value="AAA_33"/>
    <property type="match status" value="1"/>
</dbReference>
<dbReference type="InterPro" id="IPR003892">
    <property type="entry name" value="CUE"/>
</dbReference>
<evidence type="ECO:0000259" key="2">
    <source>
        <dbReference type="PROSITE" id="PS51140"/>
    </source>
</evidence>